<evidence type="ECO:0000259" key="4">
    <source>
        <dbReference type="PROSITE" id="PS50110"/>
    </source>
</evidence>
<accession>A0ABR7D373</accession>
<dbReference type="PANTHER" id="PTHR48111:SF52">
    <property type="entry name" value="TRANSCRIPTIONAL REGULATORY PROTEIN YVRH"/>
    <property type="match status" value="1"/>
</dbReference>
<dbReference type="CDD" id="cd00383">
    <property type="entry name" value="trans_reg_C"/>
    <property type="match status" value="1"/>
</dbReference>
<dbReference type="Gene3D" id="3.40.50.2300">
    <property type="match status" value="1"/>
</dbReference>
<feature type="domain" description="Response regulatory" evidence="4">
    <location>
        <begin position="12"/>
        <end position="126"/>
    </location>
</feature>
<dbReference type="EMBL" id="JACOOH010000006">
    <property type="protein sequence ID" value="MBC5622378.1"/>
    <property type="molecule type" value="Genomic_DNA"/>
</dbReference>
<evidence type="ECO:0000256" key="2">
    <source>
        <dbReference type="PROSITE-ProRule" id="PRU00169"/>
    </source>
</evidence>
<dbReference type="InterPro" id="IPR001867">
    <property type="entry name" value="OmpR/PhoB-type_DNA-bd"/>
</dbReference>
<dbReference type="InterPro" id="IPR011006">
    <property type="entry name" value="CheY-like_superfamily"/>
</dbReference>
<dbReference type="Gene3D" id="1.10.10.10">
    <property type="entry name" value="Winged helix-like DNA-binding domain superfamily/Winged helix DNA-binding domain"/>
    <property type="match status" value="1"/>
</dbReference>
<evidence type="ECO:0000256" key="1">
    <source>
        <dbReference type="ARBA" id="ARBA00023125"/>
    </source>
</evidence>
<dbReference type="PROSITE" id="PS50110">
    <property type="entry name" value="RESPONSE_REGULATORY"/>
    <property type="match status" value="1"/>
</dbReference>
<evidence type="ECO:0000256" key="3">
    <source>
        <dbReference type="PROSITE-ProRule" id="PRU01091"/>
    </source>
</evidence>
<proteinExistence type="predicted"/>
<dbReference type="PROSITE" id="PS51755">
    <property type="entry name" value="OMPR_PHOB"/>
    <property type="match status" value="1"/>
</dbReference>
<organism evidence="6 7">
    <name type="scientific">Butyricimonas hominis</name>
    <dbReference type="NCBI Taxonomy" id="2763032"/>
    <lineage>
        <taxon>Bacteria</taxon>
        <taxon>Pseudomonadati</taxon>
        <taxon>Bacteroidota</taxon>
        <taxon>Bacteroidia</taxon>
        <taxon>Bacteroidales</taxon>
        <taxon>Odoribacteraceae</taxon>
        <taxon>Butyricimonas</taxon>
    </lineage>
</organism>
<dbReference type="SUPFAM" id="SSF52172">
    <property type="entry name" value="CheY-like"/>
    <property type="match status" value="1"/>
</dbReference>
<dbReference type="Pfam" id="PF00486">
    <property type="entry name" value="Trans_reg_C"/>
    <property type="match status" value="1"/>
</dbReference>
<dbReference type="Proteomes" id="UP000646484">
    <property type="component" value="Unassembled WGS sequence"/>
</dbReference>
<comment type="caution">
    <text evidence="6">The sequence shown here is derived from an EMBL/GenBank/DDBJ whole genome shotgun (WGS) entry which is preliminary data.</text>
</comment>
<reference evidence="6 7" key="1">
    <citation type="submission" date="2020-08" db="EMBL/GenBank/DDBJ databases">
        <title>Genome public.</title>
        <authorList>
            <person name="Liu C."/>
            <person name="Sun Q."/>
        </authorList>
    </citation>
    <scope>NUCLEOTIDE SEQUENCE [LARGE SCALE GENOMIC DNA]</scope>
    <source>
        <strain evidence="6 7">NSJ-56</strain>
    </source>
</reference>
<dbReference type="PANTHER" id="PTHR48111">
    <property type="entry name" value="REGULATOR OF RPOS"/>
    <property type="match status" value="1"/>
</dbReference>
<gene>
    <name evidence="6" type="ORF">H8S64_14860</name>
</gene>
<dbReference type="SMART" id="SM00862">
    <property type="entry name" value="Trans_reg_C"/>
    <property type="match status" value="1"/>
</dbReference>
<dbReference type="InterPro" id="IPR036388">
    <property type="entry name" value="WH-like_DNA-bd_sf"/>
</dbReference>
<dbReference type="InterPro" id="IPR039420">
    <property type="entry name" value="WalR-like"/>
</dbReference>
<sequence>MDKEFNFIKRKNILVVDDERQLLELIESILRRDGFTSIATAGTASEALKSCKHSFPDIAVLDVNLPDGDGFSLMKEIRQMKDIPILFLTARDKPEDMFMGLDAGGDDYMTKPFLPKELLSRLTAILRRSYKNEKTVVELADCTVDFDKAEVNRQGRIFPLTAREHAILGVLYKSANRVVTIDTLCEEAWGDNLYGYENSLMAHIRRIREKIEDNPSAPVSLITIKGLGYKLLI</sequence>
<keyword evidence="7" id="KW-1185">Reference proteome</keyword>
<name>A0ABR7D373_9BACT</name>
<protein>
    <submittedName>
        <fullName evidence="6">Response regulator transcription factor</fullName>
    </submittedName>
</protein>
<evidence type="ECO:0000259" key="5">
    <source>
        <dbReference type="PROSITE" id="PS51755"/>
    </source>
</evidence>
<feature type="modified residue" description="4-aspartylphosphate" evidence="2">
    <location>
        <position position="62"/>
    </location>
</feature>
<dbReference type="Pfam" id="PF00072">
    <property type="entry name" value="Response_reg"/>
    <property type="match status" value="1"/>
</dbReference>
<evidence type="ECO:0000313" key="7">
    <source>
        <dbReference type="Proteomes" id="UP000646484"/>
    </source>
</evidence>
<feature type="domain" description="OmpR/PhoB-type" evidence="5">
    <location>
        <begin position="134"/>
        <end position="233"/>
    </location>
</feature>
<dbReference type="SMART" id="SM00448">
    <property type="entry name" value="REC"/>
    <property type="match status" value="1"/>
</dbReference>
<evidence type="ECO:0000313" key="6">
    <source>
        <dbReference type="EMBL" id="MBC5622378.1"/>
    </source>
</evidence>
<keyword evidence="1 3" id="KW-0238">DNA-binding</keyword>
<feature type="DNA-binding region" description="OmpR/PhoB-type" evidence="3">
    <location>
        <begin position="134"/>
        <end position="233"/>
    </location>
</feature>
<dbReference type="RefSeq" id="WP_186977033.1">
    <property type="nucleotide sequence ID" value="NZ_JACOOH010000006.1"/>
</dbReference>
<dbReference type="InterPro" id="IPR001789">
    <property type="entry name" value="Sig_transdc_resp-reg_receiver"/>
</dbReference>
<dbReference type="Gene3D" id="6.10.250.690">
    <property type="match status" value="1"/>
</dbReference>
<keyword evidence="2" id="KW-0597">Phosphoprotein</keyword>